<evidence type="ECO:0000313" key="9">
    <source>
        <dbReference type="Proteomes" id="UP000187209"/>
    </source>
</evidence>
<dbReference type="InterPro" id="IPR016143">
    <property type="entry name" value="Citrate_synth-like_sm_a-sub"/>
</dbReference>
<dbReference type="InterPro" id="IPR024176">
    <property type="entry name" value="Citrate_synthase_bac-typ"/>
</dbReference>
<dbReference type="GO" id="GO:0046912">
    <property type="term" value="F:acyltransferase activity, acyl groups converted into alkyl on transfer"/>
    <property type="evidence" value="ECO:0007669"/>
    <property type="project" value="InterPro"/>
</dbReference>
<dbReference type="PROSITE" id="PS00480">
    <property type="entry name" value="CITRATE_SYNTHASE"/>
    <property type="match status" value="1"/>
</dbReference>
<evidence type="ECO:0000256" key="5">
    <source>
        <dbReference type="PIRNR" id="PIRNR001369"/>
    </source>
</evidence>
<dbReference type="GO" id="GO:0032787">
    <property type="term" value="P:monocarboxylic acid metabolic process"/>
    <property type="evidence" value="ECO:0007669"/>
    <property type="project" value="UniProtKB-ARBA"/>
</dbReference>
<dbReference type="EMBL" id="MPUH01000670">
    <property type="protein sequence ID" value="OMJ75755.1"/>
    <property type="molecule type" value="Genomic_DNA"/>
</dbReference>
<dbReference type="PANTHER" id="PTHR42871">
    <property type="entry name" value="CITRATE SYNTHASE"/>
    <property type="match status" value="1"/>
</dbReference>
<dbReference type="Pfam" id="PF00285">
    <property type="entry name" value="Citrate_synt"/>
    <property type="match status" value="1"/>
</dbReference>
<dbReference type="PRINTS" id="PR00143">
    <property type="entry name" value="CITRTSNTHASE"/>
</dbReference>
<feature type="active site" evidence="6">
    <location>
        <position position="385"/>
    </location>
</feature>
<keyword evidence="3" id="KW-0816">Tricarboxylic acid cycle</keyword>
<dbReference type="AlphaFoldDB" id="A0A1R2BGJ3"/>
<reference evidence="8 9" key="1">
    <citation type="submission" date="2016-11" db="EMBL/GenBank/DDBJ databases">
        <title>The macronuclear genome of Stentor coeruleus: a giant cell with tiny introns.</title>
        <authorList>
            <person name="Slabodnick M."/>
            <person name="Ruby J.G."/>
            <person name="Reiff S.B."/>
            <person name="Swart E.C."/>
            <person name="Gosai S."/>
            <person name="Prabakaran S."/>
            <person name="Witkowska E."/>
            <person name="Larue G.E."/>
            <person name="Fisher S."/>
            <person name="Freeman R.M."/>
            <person name="Gunawardena J."/>
            <person name="Chu W."/>
            <person name="Stover N.A."/>
            <person name="Gregory B.D."/>
            <person name="Nowacki M."/>
            <person name="Derisi J."/>
            <person name="Roy S.W."/>
            <person name="Marshall W.F."/>
            <person name="Sood P."/>
        </authorList>
    </citation>
    <scope>NUCLEOTIDE SEQUENCE [LARGE SCALE GENOMIC DNA]</scope>
    <source>
        <strain evidence="8">WM001</strain>
    </source>
</reference>
<dbReference type="PANTHER" id="PTHR42871:SF1">
    <property type="entry name" value="CITRATE SYNTHASE"/>
    <property type="match status" value="1"/>
</dbReference>
<dbReference type="NCBIfam" id="NF004126">
    <property type="entry name" value="PRK05614.1"/>
    <property type="match status" value="1"/>
</dbReference>
<dbReference type="GO" id="GO:0005737">
    <property type="term" value="C:cytoplasm"/>
    <property type="evidence" value="ECO:0007669"/>
    <property type="project" value="InterPro"/>
</dbReference>
<dbReference type="FunFam" id="1.10.580.10:FF:000005">
    <property type="entry name" value="Citrate synthase"/>
    <property type="match status" value="1"/>
</dbReference>
<evidence type="ECO:0000256" key="2">
    <source>
        <dbReference type="ARBA" id="ARBA00010566"/>
    </source>
</evidence>
<dbReference type="OrthoDB" id="435022at2759"/>
<protein>
    <recommendedName>
        <fullName evidence="5 7">Citrate synthase</fullName>
    </recommendedName>
</protein>
<dbReference type="InterPro" id="IPR016142">
    <property type="entry name" value="Citrate_synth-like_lrg_a-sub"/>
</dbReference>
<feature type="active site" evidence="6">
    <location>
        <position position="329"/>
    </location>
</feature>
<comment type="caution">
    <text evidence="8">The sequence shown here is derived from an EMBL/GenBank/DDBJ whole genome shotgun (WGS) entry which is preliminary data.</text>
</comment>
<organism evidence="8 9">
    <name type="scientific">Stentor coeruleus</name>
    <dbReference type="NCBI Taxonomy" id="5963"/>
    <lineage>
        <taxon>Eukaryota</taxon>
        <taxon>Sar</taxon>
        <taxon>Alveolata</taxon>
        <taxon>Ciliophora</taxon>
        <taxon>Postciliodesmatophora</taxon>
        <taxon>Heterotrichea</taxon>
        <taxon>Heterotrichida</taxon>
        <taxon>Stentoridae</taxon>
        <taxon>Stentor</taxon>
    </lineage>
</organism>
<dbReference type="PIRSF" id="PIRSF001369">
    <property type="entry name" value="Citrate_synth"/>
    <property type="match status" value="1"/>
</dbReference>
<dbReference type="InterPro" id="IPR010953">
    <property type="entry name" value="Citrate_synthase_typ-I"/>
</dbReference>
<dbReference type="Gene3D" id="1.10.580.10">
    <property type="entry name" value="Citrate Synthase, domain 1"/>
    <property type="match status" value="1"/>
</dbReference>
<keyword evidence="9" id="KW-1185">Reference proteome</keyword>
<dbReference type="SUPFAM" id="SSF48256">
    <property type="entry name" value="Citrate synthase"/>
    <property type="match status" value="1"/>
</dbReference>
<sequence>MDNSVHRLKIIQSHLLARSSLTITDNRNGKTVEVSIKNGFVLGKDIGKLKNQEGENLMVYDPGYMQTVCCTSRISYIDGDKGILEYRGYPIEELAEKSSFLEVAFLLINGELPTKMQFEKWEHKILHHTYLHTDISRMMKNFHYDAHPMGVLVSTMSAMSTFQPEQNPALLPGMDPYKDTLLMNKQIYRIMGRIITVAAYAYRNRIGRPFNEPAQELNYIENFLYMMDRLNEGNYKSHPKLVKALDVLFILHAEHELNCSTAAMRHLASSEVDVYTCIAGAAAALYGRKHGGANEAVLRMLEEIGSVSNIPSFLEKVKAGKGRLMGFGHRVYKNYDPRAIIVRKIADDVFSVCGKEPLIDIAMELEKIALTDKYFIDRKLYPNVDFYTGVIYKSMGFPTDMFPVLFTIPRVAGWLAHWKEFHADPENKIVRPRQNYIGKRTRDYIPTDKRQKSDYFLSSVTSTRAKRREVS</sequence>
<gene>
    <name evidence="8" type="ORF">SteCoe_25019</name>
</gene>
<dbReference type="UniPathway" id="UPA00223">
    <property type="reaction ID" value="UER00717"/>
</dbReference>
<evidence type="ECO:0000256" key="3">
    <source>
        <dbReference type="ARBA" id="ARBA00022532"/>
    </source>
</evidence>
<dbReference type="Gene3D" id="1.10.230.10">
    <property type="entry name" value="Cytochrome P450-Terp, domain 2"/>
    <property type="match status" value="1"/>
</dbReference>
<dbReference type="NCBIfam" id="TIGR01798">
    <property type="entry name" value="cit_synth_I"/>
    <property type="match status" value="1"/>
</dbReference>
<proteinExistence type="inferred from homology"/>
<keyword evidence="4 5" id="KW-0808">Transferase</keyword>
<dbReference type="Proteomes" id="UP000187209">
    <property type="component" value="Unassembled WGS sequence"/>
</dbReference>
<comment type="similarity">
    <text evidence="2 5 7">Belongs to the citrate synthase family.</text>
</comment>
<evidence type="ECO:0000256" key="1">
    <source>
        <dbReference type="ARBA" id="ARBA00004751"/>
    </source>
</evidence>
<dbReference type="InterPro" id="IPR019810">
    <property type="entry name" value="Citrate_synthase_AS"/>
</dbReference>
<dbReference type="GO" id="GO:0006099">
    <property type="term" value="P:tricarboxylic acid cycle"/>
    <property type="evidence" value="ECO:0007669"/>
    <property type="project" value="UniProtKB-UniPathway"/>
</dbReference>
<dbReference type="InterPro" id="IPR002020">
    <property type="entry name" value="Citrate_synthase"/>
</dbReference>
<evidence type="ECO:0000313" key="8">
    <source>
        <dbReference type="EMBL" id="OMJ75755.1"/>
    </source>
</evidence>
<dbReference type="FunFam" id="1.10.230.10:FF:000002">
    <property type="entry name" value="Citrate synthase"/>
    <property type="match status" value="1"/>
</dbReference>
<evidence type="ECO:0000256" key="6">
    <source>
        <dbReference type="PIRSR" id="PIRSR001369-1"/>
    </source>
</evidence>
<evidence type="ECO:0000256" key="4">
    <source>
        <dbReference type="ARBA" id="ARBA00022679"/>
    </source>
</evidence>
<evidence type="ECO:0000256" key="7">
    <source>
        <dbReference type="RuleBase" id="RU000441"/>
    </source>
</evidence>
<dbReference type="InterPro" id="IPR036969">
    <property type="entry name" value="Citrate_synthase_sf"/>
</dbReference>
<accession>A0A1R2BGJ3</accession>
<name>A0A1R2BGJ3_9CILI</name>
<comment type="pathway">
    <text evidence="1">Carbohydrate metabolism; tricarboxylic acid cycle; isocitrate from oxaloacetate: step 1/2.</text>
</comment>